<dbReference type="CDD" id="cd06251">
    <property type="entry name" value="M14_ASTE_ASPA-like"/>
    <property type="match status" value="1"/>
</dbReference>
<evidence type="ECO:0000256" key="2">
    <source>
        <dbReference type="ARBA" id="ARBA00022723"/>
    </source>
</evidence>
<dbReference type="InterPro" id="IPR043795">
    <property type="entry name" value="N-alpha-Ac-DABA-like"/>
</dbReference>
<sequence>MSERKTDQDLELKIGGEVINPGFQGTIEVPVAPTYTHNDLSMTVKIVNGKRPGPRLFVSAAIHGDEINGVEIIRRLLGKPVVERLRGTLIAIPIVNVYGFLNHSRYLPDGRDLNRSFPGTSRGSLAGRVAHTFVEEVVSKCTHGIDLHTGARHRSNFPQIRADLDNVQAMAMTEAFDVPLALDSKVRDGSLRQCAGDLGIPVILYEAGESLRFDEMYIRAGVQGVVNVMRSIGMLPKSRGRRRSGELITSDETTWVRSPESGVLRAFSPLGDRVEKGQLLAMIADPLGTTEIPLHAPVSGMVIGRTNLPLVYEGDAVFHIARYGRKVKAVEKGLEGFTDAHQPNDDEALDASLDDLPIV</sequence>
<dbReference type="PANTHER" id="PTHR37326">
    <property type="entry name" value="BLL3975 PROTEIN"/>
    <property type="match status" value="1"/>
</dbReference>
<protein>
    <submittedName>
        <fullName evidence="7">Succinylglutamate desuccinylase/aspartoacylase family protein</fullName>
    </submittedName>
</protein>
<accession>A0ABZ0I8S7</accession>
<evidence type="ECO:0000313" key="7">
    <source>
        <dbReference type="EMBL" id="WOJ95478.1"/>
    </source>
</evidence>
<evidence type="ECO:0000313" key="8">
    <source>
        <dbReference type="Proteomes" id="UP001626549"/>
    </source>
</evidence>
<reference evidence="7 8" key="1">
    <citation type="submission" date="2023-10" db="EMBL/GenBank/DDBJ databases">
        <title>Two novel species belonging to the OM43/NOR5 clade.</title>
        <authorList>
            <person name="Park M."/>
        </authorList>
    </citation>
    <scope>NUCLEOTIDE SEQUENCE [LARGE SCALE GENOMIC DNA]</scope>
    <source>
        <strain evidence="7 8">IMCC45268</strain>
    </source>
</reference>
<dbReference type="Proteomes" id="UP001626549">
    <property type="component" value="Chromosome"/>
</dbReference>
<dbReference type="InterPro" id="IPR055438">
    <property type="entry name" value="AstE_AspA_cat"/>
</dbReference>
<evidence type="ECO:0000256" key="5">
    <source>
        <dbReference type="SAM" id="MobiDB-lite"/>
    </source>
</evidence>
<dbReference type="Pfam" id="PF24827">
    <property type="entry name" value="AstE_AspA_cat"/>
    <property type="match status" value="1"/>
</dbReference>
<proteinExistence type="predicted"/>
<comment type="cofactor">
    <cofactor evidence="1">
        <name>Zn(2+)</name>
        <dbReference type="ChEBI" id="CHEBI:29105"/>
    </cofactor>
</comment>
<dbReference type="PIRSF" id="PIRSF039012">
    <property type="entry name" value="ASP"/>
    <property type="match status" value="1"/>
</dbReference>
<keyword evidence="4" id="KW-0862">Zinc</keyword>
<dbReference type="PANTHER" id="PTHR37326:SF2">
    <property type="entry name" value="SUCCINYLGLUTAMATE DESUCCINYLASE_ASPARTOACYLASE FAMILY PROTEIN"/>
    <property type="match status" value="1"/>
</dbReference>
<evidence type="ECO:0000256" key="3">
    <source>
        <dbReference type="ARBA" id="ARBA00022801"/>
    </source>
</evidence>
<feature type="region of interest" description="Disordered" evidence="5">
    <location>
        <begin position="337"/>
        <end position="359"/>
    </location>
</feature>
<keyword evidence="8" id="KW-1185">Reference proteome</keyword>
<feature type="domain" description="Succinylglutamate desuccinylase/Aspartoacylase catalytic" evidence="6">
    <location>
        <begin position="52"/>
        <end position="232"/>
    </location>
</feature>
<dbReference type="RefSeq" id="WP_407326176.1">
    <property type="nucleotide sequence ID" value="NZ_CP136865.1"/>
</dbReference>
<dbReference type="Gene3D" id="3.40.630.10">
    <property type="entry name" value="Zn peptidases"/>
    <property type="match status" value="1"/>
</dbReference>
<dbReference type="SUPFAM" id="SSF53187">
    <property type="entry name" value="Zn-dependent exopeptidases"/>
    <property type="match status" value="1"/>
</dbReference>
<dbReference type="EMBL" id="CP136865">
    <property type="protein sequence ID" value="WOJ95478.1"/>
    <property type="molecule type" value="Genomic_DNA"/>
</dbReference>
<keyword evidence="3" id="KW-0378">Hydrolase</keyword>
<evidence type="ECO:0000256" key="1">
    <source>
        <dbReference type="ARBA" id="ARBA00001947"/>
    </source>
</evidence>
<keyword evidence="2" id="KW-0479">Metal-binding</keyword>
<name>A0ABZ0I8S7_9GAMM</name>
<evidence type="ECO:0000256" key="4">
    <source>
        <dbReference type="ARBA" id="ARBA00022833"/>
    </source>
</evidence>
<dbReference type="InterPro" id="IPR053138">
    <property type="entry name" value="N-alpha-Ac-DABA_deacetylase"/>
</dbReference>
<organism evidence="7 8">
    <name type="scientific">Congregibacter brevis</name>
    <dbReference type="NCBI Taxonomy" id="3081201"/>
    <lineage>
        <taxon>Bacteria</taxon>
        <taxon>Pseudomonadati</taxon>
        <taxon>Pseudomonadota</taxon>
        <taxon>Gammaproteobacteria</taxon>
        <taxon>Cellvibrionales</taxon>
        <taxon>Halieaceae</taxon>
        <taxon>Congregibacter</taxon>
    </lineage>
</organism>
<evidence type="ECO:0000259" key="6">
    <source>
        <dbReference type="Pfam" id="PF24827"/>
    </source>
</evidence>
<gene>
    <name evidence="7" type="ORF">R0137_09430</name>
</gene>